<evidence type="ECO:0000259" key="2">
    <source>
        <dbReference type="PROSITE" id="PS51352"/>
    </source>
</evidence>
<sequence>MKPIFKSVKKAIALGVIALMSTHSFTSYAATTAEGNPPTINSSKVDAVFLDGNGKKVSLSSLQGKVVFVNFWATWCPPCIKEMPSIQALKDKFAKKDVVFLMVDVDSQYAKSKAFMDKKRYTLPVYIPGGNISEHYLGTSVPTTIIFDKKGNLVQRIVGGVDYDSPEVEKFMNQVLAL</sequence>
<dbReference type="PROSITE" id="PS51352">
    <property type="entry name" value="THIOREDOXIN_2"/>
    <property type="match status" value="1"/>
</dbReference>
<evidence type="ECO:0000313" key="4">
    <source>
        <dbReference type="Proteomes" id="UP000243588"/>
    </source>
</evidence>
<evidence type="ECO:0000256" key="1">
    <source>
        <dbReference type="SAM" id="SignalP"/>
    </source>
</evidence>
<dbReference type="PANTHER" id="PTHR42852:SF17">
    <property type="entry name" value="THIOREDOXIN-LIKE PROTEIN HI_1115"/>
    <property type="match status" value="1"/>
</dbReference>
<dbReference type="Gene3D" id="3.40.30.10">
    <property type="entry name" value="Glutaredoxin"/>
    <property type="match status" value="1"/>
</dbReference>
<feature type="signal peptide" evidence="1">
    <location>
        <begin position="1"/>
        <end position="29"/>
    </location>
</feature>
<dbReference type="Proteomes" id="UP000243588">
    <property type="component" value="Unassembled WGS sequence"/>
</dbReference>
<gene>
    <name evidence="3" type="ORF">SAMN05421818_10889</name>
</gene>
<dbReference type="PANTHER" id="PTHR42852">
    <property type="entry name" value="THIOL:DISULFIDE INTERCHANGE PROTEIN DSBE"/>
    <property type="match status" value="1"/>
</dbReference>
<keyword evidence="3" id="KW-0413">Isomerase</keyword>
<proteinExistence type="predicted"/>
<dbReference type="STRING" id="702745.SAMN05421818_10889"/>
<dbReference type="InterPro" id="IPR050553">
    <property type="entry name" value="Thioredoxin_ResA/DsbE_sf"/>
</dbReference>
<dbReference type="CDD" id="cd02966">
    <property type="entry name" value="TlpA_like_family"/>
    <property type="match status" value="1"/>
</dbReference>
<dbReference type="Pfam" id="PF00578">
    <property type="entry name" value="AhpC-TSA"/>
    <property type="match status" value="1"/>
</dbReference>
<dbReference type="RefSeq" id="WP_090407614.1">
    <property type="nucleotide sequence ID" value="NZ_FNDQ01000008.1"/>
</dbReference>
<dbReference type="GO" id="GO:0016853">
    <property type="term" value="F:isomerase activity"/>
    <property type="evidence" value="ECO:0007669"/>
    <property type="project" value="UniProtKB-KW"/>
</dbReference>
<feature type="domain" description="Thioredoxin" evidence="2">
    <location>
        <begin position="38"/>
        <end position="177"/>
    </location>
</feature>
<feature type="chain" id="PRO_5017193492" evidence="1">
    <location>
        <begin position="30"/>
        <end position="178"/>
    </location>
</feature>
<reference evidence="4" key="1">
    <citation type="submission" date="2016-10" db="EMBL/GenBank/DDBJ databases">
        <authorList>
            <person name="Varghese N."/>
            <person name="Submissions S."/>
        </authorList>
    </citation>
    <scope>NUCLEOTIDE SEQUENCE [LARGE SCALE GENOMIC DNA]</scope>
    <source>
        <strain evidence="4">DSM 23313</strain>
    </source>
</reference>
<evidence type="ECO:0000313" key="3">
    <source>
        <dbReference type="EMBL" id="SDH61656.1"/>
    </source>
</evidence>
<organism evidence="3 4">
    <name type="scientific">Myroides phaeus</name>
    <dbReference type="NCBI Taxonomy" id="702745"/>
    <lineage>
        <taxon>Bacteria</taxon>
        <taxon>Pseudomonadati</taxon>
        <taxon>Bacteroidota</taxon>
        <taxon>Flavobacteriia</taxon>
        <taxon>Flavobacteriales</taxon>
        <taxon>Flavobacteriaceae</taxon>
        <taxon>Myroides</taxon>
    </lineage>
</organism>
<protein>
    <submittedName>
        <fullName evidence="3">Thiol-disulfide isomerase or thioredoxin</fullName>
    </submittedName>
</protein>
<dbReference type="EMBL" id="FNDQ01000008">
    <property type="protein sequence ID" value="SDH61656.1"/>
    <property type="molecule type" value="Genomic_DNA"/>
</dbReference>
<name>A0A1G8DVB0_9FLAO</name>
<keyword evidence="4" id="KW-1185">Reference proteome</keyword>
<accession>A0A1G8DVB0</accession>
<dbReference type="GO" id="GO:0016209">
    <property type="term" value="F:antioxidant activity"/>
    <property type="evidence" value="ECO:0007669"/>
    <property type="project" value="InterPro"/>
</dbReference>
<dbReference type="AlphaFoldDB" id="A0A1G8DVB0"/>
<dbReference type="SUPFAM" id="SSF52833">
    <property type="entry name" value="Thioredoxin-like"/>
    <property type="match status" value="1"/>
</dbReference>
<dbReference type="InterPro" id="IPR036249">
    <property type="entry name" value="Thioredoxin-like_sf"/>
</dbReference>
<dbReference type="InterPro" id="IPR013766">
    <property type="entry name" value="Thioredoxin_domain"/>
</dbReference>
<dbReference type="InterPro" id="IPR000866">
    <property type="entry name" value="AhpC/TSA"/>
</dbReference>
<keyword evidence="1" id="KW-0732">Signal</keyword>
<dbReference type="GO" id="GO:0016491">
    <property type="term" value="F:oxidoreductase activity"/>
    <property type="evidence" value="ECO:0007669"/>
    <property type="project" value="InterPro"/>
</dbReference>